<dbReference type="Gene3D" id="3.30.565.10">
    <property type="entry name" value="Histidine kinase-like ATPase, C-terminal domain"/>
    <property type="match status" value="1"/>
</dbReference>
<dbReference type="PANTHER" id="PTHR43065:SF10">
    <property type="entry name" value="PEROXIDE STRESS-ACTIVATED HISTIDINE KINASE MAK3"/>
    <property type="match status" value="1"/>
</dbReference>
<evidence type="ECO:0000313" key="11">
    <source>
        <dbReference type="Proteomes" id="UP001065593"/>
    </source>
</evidence>
<evidence type="ECO:0000256" key="1">
    <source>
        <dbReference type="ARBA" id="ARBA00000085"/>
    </source>
</evidence>
<dbReference type="PANTHER" id="PTHR43065">
    <property type="entry name" value="SENSOR HISTIDINE KINASE"/>
    <property type="match status" value="1"/>
</dbReference>
<evidence type="ECO:0000256" key="5">
    <source>
        <dbReference type="ARBA" id="ARBA00022741"/>
    </source>
</evidence>
<evidence type="ECO:0000256" key="3">
    <source>
        <dbReference type="ARBA" id="ARBA00022553"/>
    </source>
</evidence>
<organism evidence="10 11">
    <name type="scientific">Lysinibacillus piscis</name>
    <dbReference type="NCBI Taxonomy" id="2518931"/>
    <lineage>
        <taxon>Bacteria</taxon>
        <taxon>Bacillati</taxon>
        <taxon>Bacillota</taxon>
        <taxon>Bacilli</taxon>
        <taxon>Bacillales</taxon>
        <taxon>Bacillaceae</taxon>
        <taxon>Lysinibacillus</taxon>
    </lineage>
</organism>
<protein>
    <recommendedName>
        <fullName evidence="2">histidine kinase</fullName>
        <ecNumber evidence="2">2.7.13.3</ecNumber>
    </recommendedName>
</protein>
<dbReference type="EMBL" id="BRZA01000001">
    <property type="protein sequence ID" value="GLC87675.1"/>
    <property type="molecule type" value="Genomic_DNA"/>
</dbReference>
<dbReference type="InterPro" id="IPR036097">
    <property type="entry name" value="HisK_dim/P_sf"/>
</dbReference>
<evidence type="ECO:0000256" key="8">
    <source>
        <dbReference type="ARBA" id="ARBA00023012"/>
    </source>
</evidence>
<gene>
    <name evidence="10" type="ORF">LYSBPC_08020</name>
</gene>
<keyword evidence="4" id="KW-0808">Transferase</keyword>
<dbReference type="EC" id="2.7.13.3" evidence="2"/>
<keyword evidence="6" id="KW-0418">Kinase</keyword>
<evidence type="ECO:0000256" key="4">
    <source>
        <dbReference type="ARBA" id="ARBA00022679"/>
    </source>
</evidence>
<reference evidence="10" key="1">
    <citation type="submission" date="2022-08" db="EMBL/GenBank/DDBJ databases">
        <title>Draft genome sequence of Lysinibacillus sp. strain KH24.</title>
        <authorList>
            <person name="Kanbe H."/>
            <person name="Itoh H."/>
        </authorList>
    </citation>
    <scope>NUCLEOTIDE SEQUENCE</scope>
    <source>
        <strain evidence="10">KH24</strain>
    </source>
</reference>
<dbReference type="Pfam" id="PF00512">
    <property type="entry name" value="HisKA"/>
    <property type="match status" value="1"/>
</dbReference>
<evidence type="ECO:0000256" key="7">
    <source>
        <dbReference type="ARBA" id="ARBA00022840"/>
    </source>
</evidence>
<name>A0ABQ5NH37_9BACI</name>
<dbReference type="InterPro" id="IPR036890">
    <property type="entry name" value="HATPase_C_sf"/>
</dbReference>
<proteinExistence type="predicted"/>
<dbReference type="InterPro" id="IPR005467">
    <property type="entry name" value="His_kinase_dom"/>
</dbReference>
<dbReference type="PRINTS" id="PR00344">
    <property type="entry name" value="BCTRLSENSOR"/>
</dbReference>
<dbReference type="SMART" id="SM00387">
    <property type="entry name" value="HATPase_c"/>
    <property type="match status" value="1"/>
</dbReference>
<dbReference type="SUPFAM" id="SSF55874">
    <property type="entry name" value="ATPase domain of HSP90 chaperone/DNA topoisomerase II/histidine kinase"/>
    <property type="match status" value="1"/>
</dbReference>
<keyword evidence="8" id="KW-0902">Two-component regulatory system</keyword>
<dbReference type="PROSITE" id="PS50109">
    <property type="entry name" value="HIS_KIN"/>
    <property type="match status" value="1"/>
</dbReference>
<dbReference type="InterPro" id="IPR003594">
    <property type="entry name" value="HATPase_dom"/>
</dbReference>
<dbReference type="InterPro" id="IPR003661">
    <property type="entry name" value="HisK_dim/P_dom"/>
</dbReference>
<keyword evidence="5" id="KW-0547">Nucleotide-binding</keyword>
<accession>A0ABQ5NH37</accession>
<dbReference type="InterPro" id="IPR004358">
    <property type="entry name" value="Sig_transdc_His_kin-like_C"/>
</dbReference>
<evidence type="ECO:0000259" key="9">
    <source>
        <dbReference type="PROSITE" id="PS50109"/>
    </source>
</evidence>
<dbReference type="Pfam" id="PF02518">
    <property type="entry name" value="HATPase_c"/>
    <property type="match status" value="1"/>
</dbReference>
<sequence length="230" mass="25870">MLLDKWQPSIAHEIRNPITSLKGFTELLKLNADNESLMYLSVIDTELQRMDQILSELLVLSKPANMKVELVELDYLMKQVIEFMLPDAIMKNIMIQYSATSPIYIGGNSGRLKQVFINLIKNAMESMHTGGTITVELKKIDCSMVTVVIKDEGMGMDSQTLQNLFQPFYTTKSTGTGLGLAFVKKVIEDHEGFISVDSELQKGTAFQLYFPSCTFNKIDISMDESAYLLT</sequence>
<keyword evidence="11" id="KW-1185">Reference proteome</keyword>
<dbReference type="SMART" id="SM00388">
    <property type="entry name" value="HisKA"/>
    <property type="match status" value="1"/>
</dbReference>
<keyword evidence="3" id="KW-0597">Phosphoprotein</keyword>
<comment type="catalytic activity">
    <reaction evidence="1">
        <text>ATP + protein L-histidine = ADP + protein N-phospho-L-histidine.</text>
        <dbReference type="EC" id="2.7.13.3"/>
    </reaction>
</comment>
<dbReference type="CDD" id="cd00082">
    <property type="entry name" value="HisKA"/>
    <property type="match status" value="1"/>
</dbReference>
<evidence type="ECO:0000256" key="6">
    <source>
        <dbReference type="ARBA" id="ARBA00022777"/>
    </source>
</evidence>
<evidence type="ECO:0000313" key="10">
    <source>
        <dbReference type="EMBL" id="GLC87675.1"/>
    </source>
</evidence>
<keyword evidence="7" id="KW-0067">ATP-binding</keyword>
<dbReference type="Proteomes" id="UP001065593">
    <property type="component" value="Unassembled WGS sequence"/>
</dbReference>
<evidence type="ECO:0000256" key="2">
    <source>
        <dbReference type="ARBA" id="ARBA00012438"/>
    </source>
</evidence>
<comment type="caution">
    <text evidence="10">The sequence shown here is derived from an EMBL/GenBank/DDBJ whole genome shotgun (WGS) entry which is preliminary data.</text>
</comment>
<dbReference type="Gene3D" id="1.10.287.130">
    <property type="match status" value="1"/>
</dbReference>
<feature type="domain" description="Histidine kinase" evidence="9">
    <location>
        <begin position="9"/>
        <end position="214"/>
    </location>
</feature>
<dbReference type="SUPFAM" id="SSF47384">
    <property type="entry name" value="Homodimeric domain of signal transducing histidine kinase"/>
    <property type="match status" value="1"/>
</dbReference>